<evidence type="ECO:0000313" key="3">
    <source>
        <dbReference type="Proteomes" id="UP000019116"/>
    </source>
</evidence>
<sequence>MKIMQFAFRRIRSLLSSDAKCLKPCLSRHSSTFENFDTYPVSNAIWHSREVDMKDLGDPVNFFGRNRMFDSILYNKLVGRPKSKDGRKINPYLAKIIKMNPKMVSEIFAYALRSLAVITVENHRRGVPLGAAVELSNLRISYSCGDDGTQAAAAKYPKGGQPSNGTGQQGQAPPATGQQGQPPAATGQQGQPPAATGQQGQAPAATGQQGQPPAATGQQGQPPAATGQQGQAPPATGQQGQAPQPAARGGQSQTFTSSNAPPQGQPSQAQGNSIPQGQAFQTQDPHALLQ</sequence>
<dbReference type="Gramene" id="TraesCS2B03G1379000.1">
    <property type="protein sequence ID" value="TraesCS2B03G1379000.1.CDS"/>
    <property type="gene ID" value="TraesCS2B03G1379000"/>
</dbReference>
<accession>A0A3B6CHG7</accession>
<feature type="region of interest" description="Disordered" evidence="1">
    <location>
        <begin position="153"/>
        <end position="290"/>
    </location>
</feature>
<gene>
    <name evidence="2" type="primary">LOC123047157</name>
</gene>
<evidence type="ECO:0000256" key="1">
    <source>
        <dbReference type="SAM" id="MobiDB-lite"/>
    </source>
</evidence>
<dbReference type="EnsemblPlants" id="TraesCS2B02G549300.1">
    <property type="protein sequence ID" value="TraesCS2B02G549300.1"/>
    <property type="gene ID" value="TraesCS2B02G549300"/>
</dbReference>
<evidence type="ECO:0000313" key="2">
    <source>
        <dbReference type="EnsemblPlants" id="TraesCS2B02G549300.1"/>
    </source>
</evidence>
<name>A0A3B6CHG7_WHEAT</name>
<proteinExistence type="predicted"/>
<feature type="compositionally biased region" description="Polar residues" evidence="1">
    <location>
        <begin position="274"/>
        <end position="284"/>
    </location>
</feature>
<dbReference type="OrthoDB" id="10348285at2759"/>
<keyword evidence="3" id="KW-1185">Reference proteome</keyword>
<reference evidence="2" key="2">
    <citation type="submission" date="2018-10" db="UniProtKB">
        <authorList>
            <consortium name="EnsemblPlants"/>
        </authorList>
    </citation>
    <scope>IDENTIFICATION</scope>
</reference>
<dbReference type="Proteomes" id="UP000019116">
    <property type="component" value="Chromosome 2B"/>
</dbReference>
<dbReference type="Gramene" id="TraesCS2B02G549300.1">
    <property type="protein sequence ID" value="TraesCS2B02G549300.1"/>
    <property type="gene ID" value="TraesCS2B02G549300"/>
</dbReference>
<protein>
    <submittedName>
        <fullName evidence="2">Uncharacterized protein</fullName>
    </submittedName>
</protein>
<feature type="compositionally biased region" description="Low complexity" evidence="1">
    <location>
        <begin position="165"/>
        <end position="273"/>
    </location>
</feature>
<reference evidence="2" key="1">
    <citation type="submission" date="2018-08" db="EMBL/GenBank/DDBJ databases">
        <authorList>
            <person name="Rossello M."/>
        </authorList>
    </citation>
    <scope>NUCLEOTIDE SEQUENCE [LARGE SCALE GENOMIC DNA]</scope>
    <source>
        <strain evidence="2">cv. Chinese Spring</strain>
    </source>
</reference>
<dbReference type="AlphaFoldDB" id="A0A3B6CHG7"/>
<organism evidence="2">
    <name type="scientific">Triticum aestivum</name>
    <name type="common">Wheat</name>
    <dbReference type="NCBI Taxonomy" id="4565"/>
    <lineage>
        <taxon>Eukaryota</taxon>
        <taxon>Viridiplantae</taxon>
        <taxon>Streptophyta</taxon>
        <taxon>Embryophyta</taxon>
        <taxon>Tracheophyta</taxon>
        <taxon>Spermatophyta</taxon>
        <taxon>Magnoliopsida</taxon>
        <taxon>Liliopsida</taxon>
        <taxon>Poales</taxon>
        <taxon>Poaceae</taxon>
        <taxon>BOP clade</taxon>
        <taxon>Pooideae</taxon>
        <taxon>Triticodae</taxon>
        <taxon>Triticeae</taxon>
        <taxon>Triticinae</taxon>
        <taxon>Triticum</taxon>
    </lineage>
</organism>